<keyword evidence="3" id="KW-1185">Reference proteome</keyword>
<keyword evidence="1" id="KW-0472">Membrane</keyword>
<evidence type="ECO:0000313" key="3">
    <source>
        <dbReference type="Proteomes" id="UP000789759"/>
    </source>
</evidence>
<comment type="caution">
    <text evidence="2">The sequence shown here is derived from an EMBL/GenBank/DDBJ whole genome shotgun (WGS) entry which is preliminary data.</text>
</comment>
<reference evidence="2" key="1">
    <citation type="submission" date="2021-06" db="EMBL/GenBank/DDBJ databases">
        <authorList>
            <person name="Kallberg Y."/>
            <person name="Tangrot J."/>
            <person name="Rosling A."/>
        </authorList>
    </citation>
    <scope>NUCLEOTIDE SEQUENCE</scope>
    <source>
        <strain evidence="2">FL966</strain>
    </source>
</reference>
<evidence type="ECO:0000256" key="1">
    <source>
        <dbReference type="SAM" id="Phobius"/>
    </source>
</evidence>
<accession>A0A9N9BLZ5</accession>
<sequence length="1077" mass="126912">MSTSRSDENKVIIEIDELEVVEFKIENKNLLKDFAISPKGDFVVKFMVNDEKMVNGKETFEYELQMYTVDGKGSKLDDLNPTDERSSYRKLTRKSADFKFTVKQLDWIKNERKNEKILRWSVAVSDKSTSSPEFRLLAISCINIEDLKSYHESLNEKKSVETLNNGLTFVFVIEKDYSISPINDREISFKYGGIVKLFSTNDNTIVVKDNKQNTDEHFLIILTLTGVYKYHIKNKYVNKEQKLKYPKRMYYAINEILNFFFWADPKGLHEFVLEYIYKCLNKHYLLVDTEKKGLEYTELYDLKTNQLVNTFQKQVSNRPIKFDRPSYYAVSNSGKLLAYFSFAINGIKIYLTECGLEIAKLVDIFNKEIANQLWIGKEYIFIDFFPDENDDEKLFVYYSETKKWFVWDIFSLFRSSIKFLKGPFDEVPLKGAKMSNNLIVVDQNDEPKIYDDLIIHKYFKNLKKNANQSWKVLSSDYFSRKDLSNKIRDLHGKESEFKEPEFKNIYQKLEPWSIIEDNKHLRYSFYLDEEKKQLLLIGSHTIQVWYEQDKERSLEFIYAPISDLFNRNDMKTVRELQDFEKHSALEVIDIKYCIGKFKLTIKFLITKMKDEYDISIIKMEDDDDLMNVVKYACYTLKYFSVYKELEHVFLSGDEKKEFDFMIKQTKKIIWKFIKSHPTAFRLLDIHHDLMSVLIAAKDYELVNDILSFSELIHIPHYSKTIRNALSDNAMLPLFLEYYSNNAMNNIGWMNTVVDIIPELFKSYVQKLFNHPCFDSKQLDLLSFEFLEIPPALDGLLKVFIPITQLIPQNSKLDLQEIDFDKISTDKIVDIRMVPLPNFTTKKEMLSDISDISNERKRNYSIFQNLIMLPMLTSEDYKDFEENSSPFIKIIKDIKLDILCENPSMAESSTTTGEEADNPFSNFIASILAVYDWSSISFSTWNFWPLTIISVLGSFLFILILQNVIISFMSNAFTDAVTDSTSIYSYQVDFISYSALLSRKLKFNDLDFKLKDILRAKFICFYDDPSITSSWKKKSEQRSKPSSEMQKIKSEYKYESTGRGKLIWEEKDDNIQTRYWFL</sequence>
<gene>
    <name evidence="2" type="ORF">CPELLU_LOCUS5622</name>
</gene>
<name>A0A9N9BLZ5_9GLOM</name>
<dbReference type="Proteomes" id="UP000789759">
    <property type="component" value="Unassembled WGS sequence"/>
</dbReference>
<keyword evidence="1" id="KW-1133">Transmembrane helix</keyword>
<proteinExistence type="predicted"/>
<feature type="transmembrane region" description="Helical" evidence="1">
    <location>
        <begin position="940"/>
        <end position="960"/>
    </location>
</feature>
<keyword evidence="1" id="KW-0812">Transmembrane</keyword>
<dbReference type="OrthoDB" id="2428593at2759"/>
<organism evidence="2 3">
    <name type="scientific">Cetraspora pellucida</name>
    <dbReference type="NCBI Taxonomy" id="1433469"/>
    <lineage>
        <taxon>Eukaryota</taxon>
        <taxon>Fungi</taxon>
        <taxon>Fungi incertae sedis</taxon>
        <taxon>Mucoromycota</taxon>
        <taxon>Glomeromycotina</taxon>
        <taxon>Glomeromycetes</taxon>
        <taxon>Diversisporales</taxon>
        <taxon>Gigasporaceae</taxon>
        <taxon>Cetraspora</taxon>
    </lineage>
</organism>
<evidence type="ECO:0000313" key="2">
    <source>
        <dbReference type="EMBL" id="CAG8570323.1"/>
    </source>
</evidence>
<protein>
    <submittedName>
        <fullName evidence="2">4105_t:CDS:1</fullName>
    </submittedName>
</protein>
<dbReference type="AlphaFoldDB" id="A0A9N9BLZ5"/>
<dbReference type="EMBL" id="CAJVQA010003258">
    <property type="protein sequence ID" value="CAG8570323.1"/>
    <property type="molecule type" value="Genomic_DNA"/>
</dbReference>